<evidence type="ECO:0000313" key="3">
    <source>
        <dbReference type="Proteomes" id="UP000070544"/>
    </source>
</evidence>
<evidence type="ECO:0000256" key="1">
    <source>
        <dbReference type="SAM" id="Phobius"/>
    </source>
</evidence>
<keyword evidence="1" id="KW-0472">Membrane</keyword>
<dbReference type="EMBL" id="KQ965743">
    <property type="protein sequence ID" value="KXS18151.1"/>
    <property type="molecule type" value="Genomic_DNA"/>
</dbReference>
<proteinExistence type="predicted"/>
<name>A0A139AN09_GONPJ</name>
<keyword evidence="3" id="KW-1185">Reference proteome</keyword>
<dbReference type="AlphaFoldDB" id="A0A139AN09"/>
<gene>
    <name evidence="2" type="ORF">M427DRAFT_53980</name>
</gene>
<keyword evidence="1" id="KW-1133">Transmembrane helix</keyword>
<keyword evidence="1" id="KW-0812">Transmembrane</keyword>
<reference evidence="2 3" key="1">
    <citation type="journal article" date="2015" name="Genome Biol. Evol.">
        <title>Phylogenomic analyses indicate that early fungi evolved digesting cell walls of algal ancestors of land plants.</title>
        <authorList>
            <person name="Chang Y."/>
            <person name="Wang S."/>
            <person name="Sekimoto S."/>
            <person name="Aerts A.L."/>
            <person name="Choi C."/>
            <person name="Clum A."/>
            <person name="LaButti K.M."/>
            <person name="Lindquist E.A."/>
            <person name="Yee Ngan C."/>
            <person name="Ohm R.A."/>
            <person name="Salamov A.A."/>
            <person name="Grigoriev I.V."/>
            <person name="Spatafora J.W."/>
            <person name="Berbee M.L."/>
        </authorList>
    </citation>
    <scope>NUCLEOTIDE SEQUENCE [LARGE SCALE GENOMIC DNA]</scope>
    <source>
        <strain evidence="2 3">JEL478</strain>
    </source>
</reference>
<protein>
    <submittedName>
        <fullName evidence="2">Uncharacterized protein</fullName>
    </submittedName>
</protein>
<feature type="transmembrane region" description="Helical" evidence="1">
    <location>
        <begin position="12"/>
        <end position="29"/>
    </location>
</feature>
<dbReference type="Proteomes" id="UP000070544">
    <property type="component" value="Unassembled WGS sequence"/>
</dbReference>
<organism evidence="2 3">
    <name type="scientific">Gonapodya prolifera (strain JEL478)</name>
    <name type="common">Monoblepharis prolifera</name>
    <dbReference type="NCBI Taxonomy" id="1344416"/>
    <lineage>
        <taxon>Eukaryota</taxon>
        <taxon>Fungi</taxon>
        <taxon>Fungi incertae sedis</taxon>
        <taxon>Chytridiomycota</taxon>
        <taxon>Chytridiomycota incertae sedis</taxon>
        <taxon>Monoblepharidomycetes</taxon>
        <taxon>Monoblepharidales</taxon>
        <taxon>Gonapodyaceae</taxon>
        <taxon>Gonapodya</taxon>
    </lineage>
</organism>
<sequence length="53" mass="6132">MSRARPSPAIKFLFVAGLVMGLRVSLMRYRDVRRGGRPVLMERPCQETLRDQN</sequence>
<evidence type="ECO:0000313" key="2">
    <source>
        <dbReference type="EMBL" id="KXS18151.1"/>
    </source>
</evidence>
<accession>A0A139AN09</accession>